<dbReference type="InterPro" id="IPR036631">
    <property type="entry name" value="MGMT_N_sf"/>
</dbReference>
<dbReference type="Pfam" id="PF01035">
    <property type="entry name" value="DNA_binding_1"/>
    <property type="match status" value="1"/>
</dbReference>
<evidence type="ECO:0000256" key="6">
    <source>
        <dbReference type="ARBA" id="ARBA00022763"/>
    </source>
</evidence>
<dbReference type="Gene3D" id="3.30.160.70">
    <property type="entry name" value="Methylated DNA-protein cysteine methyltransferase domain"/>
    <property type="match status" value="1"/>
</dbReference>
<dbReference type="PANTHER" id="PTHR10815:SF5">
    <property type="entry name" value="METHYLATED-DNA--PROTEIN-CYSTEINE METHYLTRANSFERASE"/>
    <property type="match status" value="1"/>
</dbReference>
<comment type="similarity">
    <text evidence="2 9">Belongs to the MGMT family.</text>
</comment>
<dbReference type="CDD" id="cd06445">
    <property type="entry name" value="ATase"/>
    <property type="match status" value="1"/>
</dbReference>
<feature type="domain" description="Methylguanine DNA methyltransferase ribonuclease-like" evidence="11">
    <location>
        <begin position="7"/>
        <end position="69"/>
    </location>
</feature>
<dbReference type="InterPro" id="IPR036388">
    <property type="entry name" value="WH-like_DNA-bd_sf"/>
</dbReference>
<dbReference type="InterPro" id="IPR008332">
    <property type="entry name" value="MethylG_MeTrfase_N"/>
</dbReference>
<protein>
    <recommendedName>
        <fullName evidence="9">Methylated-DNA--protein-cysteine methyltransferase</fullName>
        <ecNumber evidence="9">2.1.1.63</ecNumber>
    </recommendedName>
    <alternativeName>
        <fullName evidence="9">6-O-methylguanine-DNA methyltransferase</fullName>
        <shortName evidence="9">MGMT</shortName>
    </alternativeName>
    <alternativeName>
        <fullName evidence="9">O-6-methylguanine-DNA-alkyltransferase</fullName>
    </alternativeName>
</protein>
<evidence type="ECO:0000256" key="9">
    <source>
        <dbReference type="HAMAP-Rule" id="MF_00772"/>
    </source>
</evidence>
<dbReference type="EMBL" id="VDFR01000204">
    <property type="protein sequence ID" value="TNC31463.1"/>
    <property type="molecule type" value="Genomic_DNA"/>
</dbReference>
<evidence type="ECO:0000256" key="7">
    <source>
        <dbReference type="ARBA" id="ARBA00023204"/>
    </source>
</evidence>
<evidence type="ECO:0000256" key="8">
    <source>
        <dbReference type="ARBA" id="ARBA00049348"/>
    </source>
</evidence>
<dbReference type="InterPro" id="IPR036217">
    <property type="entry name" value="MethylDNA_cys_MeTrfase_DNAb"/>
</dbReference>
<keyword evidence="4 9" id="KW-0489">Methyltransferase</keyword>
<comment type="catalytic activity">
    <reaction evidence="8 9">
        <text>a 6-O-methyl-2'-deoxyguanosine in DNA + L-cysteinyl-[protein] = S-methyl-L-cysteinyl-[protein] + a 2'-deoxyguanosine in DNA</text>
        <dbReference type="Rhea" id="RHEA:24000"/>
        <dbReference type="Rhea" id="RHEA-COMP:10131"/>
        <dbReference type="Rhea" id="RHEA-COMP:10132"/>
        <dbReference type="Rhea" id="RHEA-COMP:11367"/>
        <dbReference type="Rhea" id="RHEA-COMP:11368"/>
        <dbReference type="ChEBI" id="CHEBI:29950"/>
        <dbReference type="ChEBI" id="CHEBI:82612"/>
        <dbReference type="ChEBI" id="CHEBI:85445"/>
        <dbReference type="ChEBI" id="CHEBI:85448"/>
        <dbReference type="EC" id="2.1.1.63"/>
    </reaction>
</comment>
<name>A0A5C4MCA6_9ACTN</name>
<dbReference type="GO" id="GO:0005737">
    <property type="term" value="C:cytoplasm"/>
    <property type="evidence" value="ECO:0007669"/>
    <property type="project" value="UniProtKB-SubCell"/>
</dbReference>
<evidence type="ECO:0000313" key="13">
    <source>
        <dbReference type="EMBL" id="TNC47779.1"/>
    </source>
</evidence>
<evidence type="ECO:0000259" key="10">
    <source>
        <dbReference type="Pfam" id="PF01035"/>
    </source>
</evidence>
<dbReference type="InterPro" id="IPR023546">
    <property type="entry name" value="MGMT"/>
</dbReference>
<dbReference type="Pfam" id="PF02870">
    <property type="entry name" value="Methyltransf_1N"/>
    <property type="match status" value="1"/>
</dbReference>
<dbReference type="AlphaFoldDB" id="A0A5C4MCA6"/>
<comment type="caution">
    <text evidence="12">The sequence shown here is derived from an EMBL/GenBank/DDBJ whole genome shotgun (WGS) entry which is preliminary data.</text>
</comment>
<proteinExistence type="inferred from homology"/>
<dbReference type="GO" id="GO:0032259">
    <property type="term" value="P:methylation"/>
    <property type="evidence" value="ECO:0007669"/>
    <property type="project" value="UniProtKB-KW"/>
</dbReference>
<dbReference type="FunFam" id="1.10.10.10:FF:000214">
    <property type="entry name" value="Methylated-DNA--protein-cysteine methyltransferase"/>
    <property type="match status" value="1"/>
</dbReference>
<comment type="function">
    <text evidence="9">Involved in the cellular defense against the biological effects of O6-methylguanine (O6-MeG) and O4-methylthymine (O4-MeT) in DNA. Repairs the methylated nucleobase in DNA by stoichiometrically transferring the methyl group to a cysteine residue in the enzyme. This is a suicide reaction: the enzyme is irreversibly inactivated.</text>
</comment>
<dbReference type="RefSeq" id="WP_139105736.1">
    <property type="nucleotide sequence ID" value="NZ_VDFR01000042.1"/>
</dbReference>
<evidence type="ECO:0000259" key="11">
    <source>
        <dbReference type="Pfam" id="PF02870"/>
    </source>
</evidence>
<dbReference type="InterPro" id="IPR001497">
    <property type="entry name" value="MethylDNA_cys_MeTrfase_AS"/>
</dbReference>
<sequence length="159" mass="16656">MTVTTTAYVDSPIGGLRIHSDGTGVVAIDFGADPVEPDSPRDAVLDAAVAQLREYFAGERTTFDLPLAPRKGSAFQRAVWKQLGDIPYGETATYGEIAARLELGAFGARAVGSANASNPIPVIVPCHRVVGANGTLTGYAGGLDRKQTLLDLERGPALF</sequence>
<dbReference type="OrthoDB" id="9802228at2"/>
<dbReference type="EMBL" id="VDFR01000042">
    <property type="protein sequence ID" value="TNC47779.1"/>
    <property type="molecule type" value="Genomic_DNA"/>
</dbReference>
<keyword evidence="7 9" id="KW-0234">DNA repair</keyword>
<dbReference type="GO" id="GO:0003908">
    <property type="term" value="F:methylated-DNA-[protein]-cysteine S-methyltransferase activity"/>
    <property type="evidence" value="ECO:0007669"/>
    <property type="project" value="UniProtKB-UniRule"/>
</dbReference>
<evidence type="ECO:0000313" key="12">
    <source>
        <dbReference type="EMBL" id="TNC31463.1"/>
    </source>
</evidence>
<evidence type="ECO:0000256" key="3">
    <source>
        <dbReference type="ARBA" id="ARBA00022490"/>
    </source>
</evidence>
<feature type="active site" description="Nucleophile; methyl group acceptor" evidence="9">
    <location>
        <position position="126"/>
    </location>
</feature>
<evidence type="ECO:0000256" key="1">
    <source>
        <dbReference type="ARBA" id="ARBA00001286"/>
    </source>
</evidence>
<dbReference type="InterPro" id="IPR014048">
    <property type="entry name" value="MethylDNA_cys_MeTrfase_DNA-bd"/>
</dbReference>
<keyword evidence="5 9" id="KW-0808">Transferase</keyword>
<evidence type="ECO:0000256" key="4">
    <source>
        <dbReference type="ARBA" id="ARBA00022603"/>
    </source>
</evidence>
<feature type="domain" description="Methylated-DNA-[protein]-cysteine S-methyltransferase DNA binding" evidence="10">
    <location>
        <begin position="74"/>
        <end position="154"/>
    </location>
</feature>
<dbReference type="PROSITE" id="PS00374">
    <property type="entry name" value="MGMT"/>
    <property type="match status" value="1"/>
</dbReference>
<dbReference type="GO" id="GO:0006307">
    <property type="term" value="P:DNA alkylation repair"/>
    <property type="evidence" value="ECO:0007669"/>
    <property type="project" value="UniProtKB-UniRule"/>
</dbReference>
<dbReference type="Proteomes" id="UP000306740">
    <property type="component" value="Unassembled WGS sequence"/>
</dbReference>
<comment type="catalytic activity">
    <reaction evidence="1 9">
        <text>a 4-O-methyl-thymidine in DNA + L-cysteinyl-[protein] = a thymidine in DNA + S-methyl-L-cysteinyl-[protein]</text>
        <dbReference type="Rhea" id="RHEA:53428"/>
        <dbReference type="Rhea" id="RHEA-COMP:10131"/>
        <dbReference type="Rhea" id="RHEA-COMP:10132"/>
        <dbReference type="Rhea" id="RHEA-COMP:13555"/>
        <dbReference type="Rhea" id="RHEA-COMP:13556"/>
        <dbReference type="ChEBI" id="CHEBI:29950"/>
        <dbReference type="ChEBI" id="CHEBI:82612"/>
        <dbReference type="ChEBI" id="CHEBI:137386"/>
        <dbReference type="ChEBI" id="CHEBI:137387"/>
        <dbReference type="EC" id="2.1.1.63"/>
    </reaction>
</comment>
<comment type="miscellaneous">
    <text evidence="9">This enzyme catalyzes only one turnover and therefore is not strictly catalytic. According to one definition, an enzyme is a biocatalyst that acts repeatedly and over many reaction cycles.</text>
</comment>
<keyword evidence="6 9" id="KW-0227">DNA damage</keyword>
<keyword evidence="3 9" id="KW-0963">Cytoplasm</keyword>
<evidence type="ECO:0000256" key="2">
    <source>
        <dbReference type="ARBA" id="ARBA00008711"/>
    </source>
</evidence>
<evidence type="ECO:0000256" key="5">
    <source>
        <dbReference type="ARBA" id="ARBA00022679"/>
    </source>
</evidence>
<dbReference type="SUPFAM" id="SSF46767">
    <property type="entry name" value="Methylated DNA-protein cysteine methyltransferase, C-terminal domain"/>
    <property type="match status" value="1"/>
</dbReference>
<dbReference type="NCBIfam" id="TIGR00589">
    <property type="entry name" value="ogt"/>
    <property type="match status" value="1"/>
</dbReference>
<gene>
    <name evidence="13" type="ORF">FHE65_08960</name>
    <name evidence="12" type="ORF">FHE65_31300</name>
</gene>
<dbReference type="HAMAP" id="MF_00772">
    <property type="entry name" value="OGT"/>
    <property type="match status" value="1"/>
</dbReference>
<reference evidence="12 14" key="1">
    <citation type="submission" date="2019-05" db="EMBL/GenBank/DDBJ databases">
        <title>Mumia sp. nov., isolated from the intestinal contents of plateau pika (Ochotona curzoniae) in the Qinghai-Tibet plateau of China.</title>
        <authorList>
            <person name="Tian Z."/>
        </authorList>
    </citation>
    <scope>NUCLEOTIDE SEQUENCE [LARGE SCALE GENOMIC DNA]</scope>
    <source>
        <strain evidence="14">527</strain>
        <strain evidence="12">Z527</strain>
    </source>
</reference>
<dbReference type="EC" id="2.1.1.63" evidence="9"/>
<comment type="subcellular location">
    <subcellularLocation>
        <location evidence="9">Cytoplasm</location>
    </subcellularLocation>
</comment>
<dbReference type="SUPFAM" id="SSF53155">
    <property type="entry name" value="Methylated DNA-protein cysteine methyltransferase domain"/>
    <property type="match status" value="1"/>
</dbReference>
<evidence type="ECO:0000313" key="14">
    <source>
        <dbReference type="Proteomes" id="UP000306740"/>
    </source>
</evidence>
<organism evidence="12 14">
    <name type="scientific">Mumia zhuanghuii</name>
    <dbReference type="NCBI Taxonomy" id="2585211"/>
    <lineage>
        <taxon>Bacteria</taxon>
        <taxon>Bacillati</taxon>
        <taxon>Actinomycetota</taxon>
        <taxon>Actinomycetes</taxon>
        <taxon>Propionibacteriales</taxon>
        <taxon>Nocardioidaceae</taxon>
        <taxon>Mumia</taxon>
    </lineage>
</organism>
<accession>A0A5C4MCA6</accession>
<dbReference type="Gene3D" id="1.10.10.10">
    <property type="entry name" value="Winged helix-like DNA-binding domain superfamily/Winged helix DNA-binding domain"/>
    <property type="match status" value="1"/>
</dbReference>
<dbReference type="PANTHER" id="PTHR10815">
    <property type="entry name" value="METHYLATED-DNA--PROTEIN-CYSTEINE METHYLTRANSFERASE"/>
    <property type="match status" value="1"/>
</dbReference>